<protein>
    <submittedName>
        <fullName evidence="1">Uncharacterized protein</fullName>
    </submittedName>
</protein>
<dbReference type="AlphaFoldDB" id="A0A2H3D938"/>
<reference evidence="2" key="1">
    <citation type="journal article" date="2017" name="Nat. Ecol. Evol.">
        <title>Genome expansion and lineage-specific genetic innovations in the forest pathogenic fungi Armillaria.</title>
        <authorList>
            <person name="Sipos G."/>
            <person name="Prasanna A.N."/>
            <person name="Walter M.C."/>
            <person name="O'Connor E."/>
            <person name="Balint B."/>
            <person name="Krizsan K."/>
            <person name="Kiss B."/>
            <person name="Hess J."/>
            <person name="Varga T."/>
            <person name="Slot J."/>
            <person name="Riley R."/>
            <person name="Boka B."/>
            <person name="Rigling D."/>
            <person name="Barry K."/>
            <person name="Lee J."/>
            <person name="Mihaltcheva S."/>
            <person name="LaButti K."/>
            <person name="Lipzen A."/>
            <person name="Waldron R."/>
            <person name="Moloney N.M."/>
            <person name="Sperisen C."/>
            <person name="Kredics L."/>
            <person name="Vagvoelgyi C."/>
            <person name="Patrignani A."/>
            <person name="Fitzpatrick D."/>
            <person name="Nagy I."/>
            <person name="Doyle S."/>
            <person name="Anderson J.B."/>
            <person name="Grigoriev I.V."/>
            <person name="Gueldener U."/>
            <person name="Muensterkoetter M."/>
            <person name="Nagy L.G."/>
        </authorList>
    </citation>
    <scope>NUCLEOTIDE SEQUENCE [LARGE SCALE GENOMIC DNA]</scope>
    <source>
        <strain evidence="2">Ar21-2</strain>
    </source>
</reference>
<dbReference type="EMBL" id="KZ293675">
    <property type="protein sequence ID" value="PBK87942.1"/>
    <property type="molecule type" value="Genomic_DNA"/>
</dbReference>
<dbReference type="Proteomes" id="UP000217790">
    <property type="component" value="Unassembled WGS sequence"/>
</dbReference>
<gene>
    <name evidence="1" type="ORF">ARMGADRAFT_871265</name>
</gene>
<name>A0A2H3D938_ARMGA</name>
<dbReference type="STRING" id="47427.A0A2H3D938"/>
<proteinExistence type="predicted"/>
<dbReference type="OrthoDB" id="3235800at2759"/>
<feature type="non-terminal residue" evidence="1">
    <location>
        <position position="146"/>
    </location>
</feature>
<evidence type="ECO:0000313" key="2">
    <source>
        <dbReference type="Proteomes" id="UP000217790"/>
    </source>
</evidence>
<evidence type="ECO:0000313" key="1">
    <source>
        <dbReference type="EMBL" id="PBK87942.1"/>
    </source>
</evidence>
<feature type="non-terminal residue" evidence="1">
    <location>
        <position position="1"/>
    </location>
</feature>
<dbReference type="InParanoid" id="A0A2H3D938"/>
<accession>A0A2H3D938</accession>
<organism evidence="1 2">
    <name type="scientific">Armillaria gallica</name>
    <name type="common">Bulbous honey fungus</name>
    <name type="synonym">Armillaria bulbosa</name>
    <dbReference type="NCBI Taxonomy" id="47427"/>
    <lineage>
        <taxon>Eukaryota</taxon>
        <taxon>Fungi</taxon>
        <taxon>Dikarya</taxon>
        <taxon>Basidiomycota</taxon>
        <taxon>Agaricomycotina</taxon>
        <taxon>Agaricomycetes</taxon>
        <taxon>Agaricomycetidae</taxon>
        <taxon>Agaricales</taxon>
        <taxon>Marasmiineae</taxon>
        <taxon>Physalacriaceae</taxon>
        <taxon>Armillaria</taxon>
    </lineage>
</organism>
<sequence length="146" mass="16388">NNPLYRDIEFNESVLQELDQNPVLPISIQHILPSVAGDTLTSRYEAPEQSDRLPTVPPQEVVFENVVITDVDAGASSNNLRAAAVRHIKRKGGSYMELPHDPEPVEEFYNPSLFPMMYPTLFPYGIGGLENRARAKLIALKTHVKY</sequence>
<keyword evidence="2" id="KW-1185">Reference proteome</keyword>